<dbReference type="PROSITE" id="PS50977">
    <property type="entry name" value="HTH_TETR_2"/>
    <property type="match status" value="1"/>
</dbReference>
<feature type="DNA-binding region" description="H-T-H motif" evidence="4">
    <location>
        <begin position="35"/>
        <end position="54"/>
    </location>
</feature>
<dbReference type="SUPFAM" id="SSF48498">
    <property type="entry name" value="Tetracyclin repressor-like, C-terminal domain"/>
    <property type="match status" value="1"/>
</dbReference>
<dbReference type="RefSeq" id="WP_191251986.1">
    <property type="nucleotide sequence ID" value="NZ_BNAY01000001.1"/>
</dbReference>
<evidence type="ECO:0000313" key="7">
    <source>
        <dbReference type="Proteomes" id="UP000635387"/>
    </source>
</evidence>
<protein>
    <submittedName>
        <fullName evidence="6">Transcriptional regulatory protein TetR</fullName>
    </submittedName>
</protein>
<dbReference type="PANTHER" id="PTHR30055">
    <property type="entry name" value="HTH-TYPE TRANSCRIPTIONAL REGULATOR RUTR"/>
    <property type="match status" value="1"/>
</dbReference>
<dbReference type="SUPFAM" id="SSF46689">
    <property type="entry name" value="Homeodomain-like"/>
    <property type="match status" value="1"/>
</dbReference>
<keyword evidence="3" id="KW-0804">Transcription</keyword>
<keyword evidence="7" id="KW-1185">Reference proteome</keyword>
<reference evidence="7" key="1">
    <citation type="journal article" date="2019" name="Int. J. Syst. Evol. Microbiol.">
        <title>The Global Catalogue of Microorganisms (GCM) 10K type strain sequencing project: providing services to taxonomists for standard genome sequencing and annotation.</title>
        <authorList>
            <consortium name="The Broad Institute Genomics Platform"/>
            <consortium name="The Broad Institute Genome Sequencing Center for Infectious Disease"/>
            <person name="Wu L."/>
            <person name="Ma J."/>
        </authorList>
    </citation>
    <scope>NUCLEOTIDE SEQUENCE [LARGE SCALE GENOMIC DNA]</scope>
    <source>
        <strain evidence="7">CGMCC 4.7683</strain>
    </source>
</reference>
<sequence>MTETSRPLRADARRNRERITQGARELFARRGREVQMDEIAEYCGLGIGTLYRHFPNKEALLTALVRERFEGMAELARVADKLADPQEAFEEMLRTYLEAADGDAIFQLALMGSTDFDWEAIEEEKHVYAEILARIIERAAQAGAVRADFGLDDFRMLVSSIMATMYFSRGEPANWRRHLDLVLDGVRPRPER</sequence>
<evidence type="ECO:0000313" key="6">
    <source>
        <dbReference type="EMBL" id="GHH05321.1"/>
    </source>
</evidence>
<keyword evidence="2 4" id="KW-0238">DNA-binding</keyword>
<dbReference type="Pfam" id="PF21597">
    <property type="entry name" value="TetR_C_43"/>
    <property type="match status" value="1"/>
</dbReference>
<evidence type="ECO:0000256" key="3">
    <source>
        <dbReference type="ARBA" id="ARBA00023163"/>
    </source>
</evidence>
<evidence type="ECO:0000256" key="1">
    <source>
        <dbReference type="ARBA" id="ARBA00023015"/>
    </source>
</evidence>
<dbReference type="EMBL" id="BNAY01000001">
    <property type="protein sequence ID" value="GHH05321.1"/>
    <property type="molecule type" value="Genomic_DNA"/>
</dbReference>
<dbReference type="InterPro" id="IPR049445">
    <property type="entry name" value="TetR_SbtR-like_C"/>
</dbReference>
<name>A0ABQ3LE03_9PSEU</name>
<evidence type="ECO:0000259" key="5">
    <source>
        <dbReference type="PROSITE" id="PS50977"/>
    </source>
</evidence>
<evidence type="ECO:0000256" key="4">
    <source>
        <dbReference type="PROSITE-ProRule" id="PRU00335"/>
    </source>
</evidence>
<feature type="domain" description="HTH tetR-type" evidence="5">
    <location>
        <begin position="13"/>
        <end position="72"/>
    </location>
</feature>
<dbReference type="PRINTS" id="PR00455">
    <property type="entry name" value="HTHTETR"/>
</dbReference>
<dbReference type="InterPro" id="IPR050109">
    <property type="entry name" value="HTH-type_TetR-like_transc_reg"/>
</dbReference>
<dbReference type="InterPro" id="IPR009057">
    <property type="entry name" value="Homeodomain-like_sf"/>
</dbReference>
<dbReference type="Proteomes" id="UP000635387">
    <property type="component" value="Unassembled WGS sequence"/>
</dbReference>
<gene>
    <name evidence="6" type="ORF">GCM10017790_09100</name>
</gene>
<dbReference type="Gene3D" id="1.10.357.10">
    <property type="entry name" value="Tetracycline Repressor, domain 2"/>
    <property type="match status" value="1"/>
</dbReference>
<evidence type="ECO:0000256" key="2">
    <source>
        <dbReference type="ARBA" id="ARBA00023125"/>
    </source>
</evidence>
<dbReference type="InterPro" id="IPR036271">
    <property type="entry name" value="Tet_transcr_reg_TetR-rel_C_sf"/>
</dbReference>
<proteinExistence type="predicted"/>
<dbReference type="InterPro" id="IPR001647">
    <property type="entry name" value="HTH_TetR"/>
</dbReference>
<comment type="caution">
    <text evidence="6">The sequence shown here is derived from an EMBL/GenBank/DDBJ whole genome shotgun (WGS) entry which is preliminary data.</text>
</comment>
<dbReference type="PANTHER" id="PTHR30055:SF234">
    <property type="entry name" value="HTH-TYPE TRANSCRIPTIONAL REGULATOR BETI"/>
    <property type="match status" value="1"/>
</dbReference>
<organism evidence="6 7">
    <name type="scientific">Amycolatopsis oliviviridis</name>
    <dbReference type="NCBI Taxonomy" id="1471590"/>
    <lineage>
        <taxon>Bacteria</taxon>
        <taxon>Bacillati</taxon>
        <taxon>Actinomycetota</taxon>
        <taxon>Actinomycetes</taxon>
        <taxon>Pseudonocardiales</taxon>
        <taxon>Pseudonocardiaceae</taxon>
        <taxon>Amycolatopsis</taxon>
    </lineage>
</organism>
<accession>A0ABQ3LE03</accession>
<keyword evidence="1" id="KW-0805">Transcription regulation</keyword>
<dbReference type="Pfam" id="PF00440">
    <property type="entry name" value="TetR_N"/>
    <property type="match status" value="1"/>
</dbReference>